<feature type="compositionally biased region" description="Low complexity" evidence="1">
    <location>
        <begin position="72"/>
        <end position="88"/>
    </location>
</feature>
<dbReference type="InterPro" id="IPR035940">
    <property type="entry name" value="CAP_sf"/>
</dbReference>
<dbReference type="WBParaSite" id="HNAJ_0000210101-mRNA-1">
    <property type="protein sequence ID" value="HNAJ_0000210101-mRNA-1"/>
    <property type="gene ID" value="HNAJ_0000210101"/>
</dbReference>
<protein>
    <submittedName>
        <fullName evidence="2">SCP domain-containing protein</fullName>
    </submittedName>
</protein>
<dbReference type="Gene3D" id="3.40.33.10">
    <property type="entry name" value="CAP"/>
    <property type="match status" value="1"/>
</dbReference>
<organism evidence="2">
    <name type="scientific">Rodentolepis nana</name>
    <name type="common">Dwarf tapeworm</name>
    <name type="synonym">Hymenolepis nana</name>
    <dbReference type="NCBI Taxonomy" id="102285"/>
    <lineage>
        <taxon>Eukaryota</taxon>
        <taxon>Metazoa</taxon>
        <taxon>Spiralia</taxon>
        <taxon>Lophotrochozoa</taxon>
        <taxon>Platyhelminthes</taxon>
        <taxon>Cestoda</taxon>
        <taxon>Eucestoda</taxon>
        <taxon>Cyclophyllidea</taxon>
        <taxon>Hymenolepididae</taxon>
        <taxon>Rodentolepis</taxon>
    </lineage>
</organism>
<dbReference type="InterPro" id="IPR018244">
    <property type="entry name" value="Allrgn_V5/Tpx1_CS"/>
</dbReference>
<feature type="region of interest" description="Disordered" evidence="1">
    <location>
        <begin position="71"/>
        <end position="102"/>
    </location>
</feature>
<proteinExistence type="predicted"/>
<dbReference type="AlphaFoldDB" id="A0A0R3T4W3"/>
<dbReference type="PROSITE" id="PS01010">
    <property type="entry name" value="CRISP_2"/>
    <property type="match status" value="1"/>
</dbReference>
<evidence type="ECO:0000256" key="1">
    <source>
        <dbReference type="SAM" id="MobiDB-lite"/>
    </source>
</evidence>
<dbReference type="STRING" id="102285.A0A0R3T4W3"/>
<sequence>LLDLFDHNGCAYKVCTQFAIGNNTYDSAFFVACQYSPRGNFNKQKPYTKGNQCTNCPSGYESCDNGLCAAQSSGKTSTKSPPVSTSSSQIHPTPNRTTTSSTTSVSCSEVLAMMALVIANHFK</sequence>
<evidence type="ECO:0000313" key="2">
    <source>
        <dbReference type="WBParaSite" id="HNAJ_0000210101-mRNA-1"/>
    </source>
</evidence>
<dbReference type="SUPFAM" id="SSF55797">
    <property type="entry name" value="PR-1-like"/>
    <property type="match status" value="1"/>
</dbReference>
<name>A0A0R3T4W3_RODNA</name>
<reference evidence="2" key="1">
    <citation type="submission" date="2017-02" db="UniProtKB">
        <authorList>
            <consortium name="WormBaseParasite"/>
        </authorList>
    </citation>
    <scope>IDENTIFICATION</scope>
</reference>
<dbReference type="GO" id="GO:0005576">
    <property type="term" value="C:extracellular region"/>
    <property type="evidence" value="ECO:0007669"/>
    <property type="project" value="InterPro"/>
</dbReference>
<accession>A0A0R3T4W3</accession>